<dbReference type="Proteomes" id="UP000435649">
    <property type="component" value="Unassembled WGS sequence"/>
</dbReference>
<accession>A0A844G2K1</accession>
<dbReference type="AlphaFoldDB" id="A0A844G2K1"/>
<gene>
    <name evidence="1" type="ORF">FYJ85_11160</name>
</gene>
<name>A0A844G2K1_9BACT</name>
<proteinExistence type="predicted"/>
<sequence>MKCPKCGSEHISQERRIDGDAICMDCHHRGKPEEFRQKTNFEKMTASPEALAEEMVFEAIKGIWRYRIGEKISMQAFRSRWEAERDAVEYLKQEVENEQHS</sequence>
<dbReference type="EMBL" id="VUNS01000011">
    <property type="protein sequence ID" value="MST97596.1"/>
    <property type="molecule type" value="Genomic_DNA"/>
</dbReference>
<organism evidence="1 2">
    <name type="scientific">Victivallis lenta</name>
    <dbReference type="NCBI Taxonomy" id="2606640"/>
    <lineage>
        <taxon>Bacteria</taxon>
        <taxon>Pseudomonadati</taxon>
        <taxon>Lentisphaerota</taxon>
        <taxon>Lentisphaeria</taxon>
        <taxon>Victivallales</taxon>
        <taxon>Victivallaceae</taxon>
        <taxon>Victivallis</taxon>
    </lineage>
</organism>
<dbReference type="RefSeq" id="WP_154418579.1">
    <property type="nucleotide sequence ID" value="NZ_VUNS01000011.1"/>
</dbReference>
<comment type="caution">
    <text evidence="1">The sequence shown here is derived from an EMBL/GenBank/DDBJ whole genome shotgun (WGS) entry which is preliminary data.</text>
</comment>
<protein>
    <submittedName>
        <fullName evidence="1">Uncharacterized protein</fullName>
    </submittedName>
</protein>
<reference evidence="1 2" key="1">
    <citation type="submission" date="2019-08" db="EMBL/GenBank/DDBJ databases">
        <title>In-depth cultivation of the pig gut microbiome towards novel bacterial diversity and tailored functional studies.</title>
        <authorList>
            <person name="Wylensek D."/>
            <person name="Hitch T.C.A."/>
            <person name="Clavel T."/>
        </authorList>
    </citation>
    <scope>NUCLEOTIDE SEQUENCE [LARGE SCALE GENOMIC DNA]</scope>
    <source>
        <strain evidence="1 2">BBE-744-WT-12</strain>
    </source>
</reference>
<evidence type="ECO:0000313" key="2">
    <source>
        <dbReference type="Proteomes" id="UP000435649"/>
    </source>
</evidence>
<keyword evidence="2" id="KW-1185">Reference proteome</keyword>
<evidence type="ECO:0000313" key="1">
    <source>
        <dbReference type="EMBL" id="MST97596.1"/>
    </source>
</evidence>